<evidence type="ECO:0008006" key="5">
    <source>
        <dbReference type="Google" id="ProtNLM"/>
    </source>
</evidence>
<dbReference type="RefSeq" id="WP_179614351.1">
    <property type="nucleotide sequence ID" value="NZ_JACCBE010000001.1"/>
</dbReference>
<feature type="region of interest" description="Disordered" evidence="1">
    <location>
        <begin position="36"/>
        <end position="82"/>
    </location>
</feature>
<dbReference type="PROSITE" id="PS51257">
    <property type="entry name" value="PROKAR_LIPOPROTEIN"/>
    <property type="match status" value="1"/>
</dbReference>
<feature type="compositionally biased region" description="Acidic residues" evidence="1">
    <location>
        <begin position="49"/>
        <end position="59"/>
    </location>
</feature>
<dbReference type="Proteomes" id="UP000516957">
    <property type="component" value="Unassembled WGS sequence"/>
</dbReference>
<evidence type="ECO:0000256" key="2">
    <source>
        <dbReference type="SAM" id="SignalP"/>
    </source>
</evidence>
<sequence length="215" mass="21679">MGHRTAGALMVARLAAPGAALAAVLLLGGCGGDGAGAPVAQDPPPTEPAPDEPAPDEVGEASGRPCPRALTEAEGPAVDRAATELPVLPEVGRAWVCRYDPAEAEGGADDAAYGWRRAGRAEPVPEGDLPSLVEALDGLALLDVDTSERICTADLGPRWLVVLADEGDLTGVVVDDFGCHDTRLTDDPHSRAAGEDGVLQGGTGVLEALGVGRGA</sequence>
<comment type="caution">
    <text evidence="3">The sequence shown here is derived from an EMBL/GenBank/DDBJ whole genome shotgun (WGS) entry which is preliminary data.</text>
</comment>
<evidence type="ECO:0000313" key="3">
    <source>
        <dbReference type="EMBL" id="NYD56451.1"/>
    </source>
</evidence>
<gene>
    <name evidence="3" type="ORF">BKA08_000689</name>
</gene>
<evidence type="ECO:0000313" key="4">
    <source>
        <dbReference type="Proteomes" id="UP000516957"/>
    </source>
</evidence>
<name>A0A7Y9JPS0_9ACTN</name>
<dbReference type="AlphaFoldDB" id="A0A7Y9JPS0"/>
<evidence type="ECO:0000256" key="1">
    <source>
        <dbReference type="SAM" id="MobiDB-lite"/>
    </source>
</evidence>
<proteinExistence type="predicted"/>
<protein>
    <recommendedName>
        <fullName evidence="5">DUF3558 domain-containing protein</fullName>
    </recommendedName>
</protein>
<dbReference type="EMBL" id="JACCBE010000001">
    <property type="protein sequence ID" value="NYD56451.1"/>
    <property type="molecule type" value="Genomic_DNA"/>
</dbReference>
<keyword evidence="2" id="KW-0732">Signal</keyword>
<feature type="chain" id="PRO_5030738246" description="DUF3558 domain-containing protein" evidence="2">
    <location>
        <begin position="23"/>
        <end position="215"/>
    </location>
</feature>
<reference evidence="3 4" key="1">
    <citation type="submission" date="2020-07" db="EMBL/GenBank/DDBJ databases">
        <title>Sequencing the genomes of 1000 actinobacteria strains.</title>
        <authorList>
            <person name="Klenk H.-P."/>
        </authorList>
    </citation>
    <scope>NUCLEOTIDE SEQUENCE [LARGE SCALE GENOMIC DNA]</scope>
    <source>
        <strain evidence="3 4">DSM 18965</strain>
    </source>
</reference>
<keyword evidence="4" id="KW-1185">Reference proteome</keyword>
<accession>A0A7Y9JPS0</accession>
<feature type="signal peptide" evidence="2">
    <location>
        <begin position="1"/>
        <end position="22"/>
    </location>
</feature>
<organism evidence="3 4">
    <name type="scientific">Nocardioides marinisabuli</name>
    <dbReference type="NCBI Taxonomy" id="419476"/>
    <lineage>
        <taxon>Bacteria</taxon>
        <taxon>Bacillati</taxon>
        <taxon>Actinomycetota</taxon>
        <taxon>Actinomycetes</taxon>
        <taxon>Propionibacteriales</taxon>
        <taxon>Nocardioidaceae</taxon>
        <taxon>Nocardioides</taxon>
    </lineage>
</organism>